<proteinExistence type="predicted"/>
<gene>
    <name evidence="3" type="ORF">AVDCRST_MAG52-2457</name>
</gene>
<dbReference type="EMBL" id="CADCTN010000176">
    <property type="protein sequence ID" value="CAA9257430.1"/>
    <property type="molecule type" value="Genomic_DNA"/>
</dbReference>
<organism evidence="3">
    <name type="scientific">uncultured Blastococcus sp</name>
    <dbReference type="NCBI Taxonomy" id="217144"/>
    <lineage>
        <taxon>Bacteria</taxon>
        <taxon>Bacillati</taxon>
        <taxon>Actinomycetota</taxon>
        <taxon>Actinomycetes</taxon>
        <taxon>Geodermatophilales</taxon>
        <taxon>Geodermatophilaceae</taxon>
        <taxon>Blastococcus</taxon>
        <taxon>environmental samples</taxon>
    </lineage>
</organism>
<dbReference type="InterPro" id="IPR023298">
    <property type="entry name" value="ATPase_P-typ_TM_dom_sf"/>
</dbReference>
<sequence length="194" mass="19537">GTAIGGRAPLGTRQLLLVNLLTDMFPALAVAVAAPRRVPEGDDDGALAGHPLAAVLRAGPHRGFTDAVRHMVLVRGAATTAGATGAWAVGKLTPVFPGRASTMGLAGLIATQLAQTAWSGRRSPLVLATVAGSLAVLVGIVQTPGVSRFFGCTPLDPLSWSVVLGSAVVGAAGAELVPGLVTRWRGRSTQPALS</sequence>
<dbReference type="InterPro" id="IPR006068">
    <property type="entry name" value="ATPase_P-typ_cation-transptr_C"/>
</dbReference>
<dbReference type="Gene3D" id="1.20.1110.10">
    <property type="entry name" value="Calcium-transporting ATPase, transmembrane domain"/>
    <property type="match status" value="2"/>
</dbReference>
<keyword evidence="1" id="KW-0472">Membrane</keyword>
<feature type="non-terminal residue" evidence="3">
    <location>
        <position position="1"/>
    </location>
</feature>
<feature type="transmembrane region" description="Helical" evidence="1">
    <location>
        <begin position="158"/>
        <end position="181"/>
    </location>
</feature>
<accession>A0A6J4IQU1</accession>
<keyword evidence="1" id="KW-0812">Transmembrane</keyword>
<feature type="transmembrane region" description="Helical" evidence="1">
    <location>
        <begin position="125"/>
        <end position="146"/>
    </location>
</feature>
<name>A0A6J4IQU1_9ACTN</name>
<evidence type="ECO:0000313" key="3">
    <source>
        <dbReference type="EMBL" id="CAA9257430.1"/>
    </source>
</evidence>
<feature type="domain" description="Cation-transporting P-type ATPase C-terminal" evidence="2">
    <location>
        <begin position="8"/>
        <end position="176"/>
    </location>
</feature>
<protein>
    <submittedName>
        <fullName evidence="3">E1-E2 ATPase-associated region</fullName>
    </submittedName>
</protein>
<dbReference type="Pfam" id="PF00689">
    <property type="entry name" value="Cation_ATPase_C"/>
    <property type="match status" value="1"/>
</dbReference>
<dbReference type="SUPFAM" id="SSF81665">
    <property type="entry name" value="Calcium ATPase, transmembrane domain M"/>
    <property type="match status" value="1"/>
</dbReference>
<keyword evidence="1" id="KW-1133">Transmembrane helix</keyword>
<evidence type="ECO:0000256" key="1">
    <source>
        <dbReference type="SAM" id="Phobius"/>
    </source>
</evidence>
<reference evidence="3" key="1">
    <citation type="submission" date="2020-02" db="EMBL/GenBank/DDBJ databases">
        <authorList>
            <person name="Meier V. D."/>
        </authorList>
    </citation>
    <scope>NUCLEOTIDE SEQUENCE</scope>
    <source>
        <strain evidence="3">AVDCRST_MAG52</strain>
    </source>
</reference>
<dbReference type="AlphaFoldDB" id="A0A6J4IQU1"/>
<evidence type="ECO:0000259" key="2">
    <source>
        <dbReference type="Pfam" id="PF00689"/>
    </source>
</evidence>